<evidence type="ECO:0000256" key="7">
    <source>
        <dbReference type="ARBA" id="ARBA00022989"/>
    </source>
</evidence>
<dbReference type="HAMAP" id="MF_01286">
    <property type="entry name" value="DGGGP_synth"/>
    <property type="match status" value="1"/>
</dbReference>
<gene>
    <name evidence="13" type="ordered locus">Metbo_0516</name>
</gene>
<comment type="function">
    <text evidence="12">Prenyltransferase that catalyzes the transfer of the geranylgeranyl moiety of geranylgeranyl diphosphate (GGPP) to the C2 hydroxyl of (S)-3-O-geranylgeranylglyceryl phosphate (GGGP). This reaction is the second ether-bond-formation step in the biosynthesis of archaeal membrane lipids.</text>
</comment>
<evidence type="ECO:0000256" key="4">
    <source>
        <dbReference type="ARBA" id="ARBA00022679"/>
    </source>
</evidence>
<keyword evidence="6 12" id="KW-0460">Magnesium</keyword>
<keyword evidence="10 12" id="KW-0594">Phospholipid biosynthesis</keyword>
<protein>
    <recommendedName>
        <fullName evidence="12">Digeranylgeranylglyceryl phosphate synthase</fullName>
        <shortName evidence="12">DGGGP synthase</shortName>
        <shortName evidence="12">DGGGPS</shortName>
        <ecNumber evidence="12">2.5.1.42</ecNumber>
    </recommendedName>
    <alternativeName>
        <fullName evidence="12">(S)-2,3-di-O-geranylgeranylglyceryl phosphate synthase</fullName>
    </alternativeName>
    <alternativeName>
        <fullName evidence="12">Geranylgeranylglycerol-phosphate geranylgeranyltransferase</fullName>
    </alternativeName>
</protein>
<evidence type="ECO:0000256" key="8">
    <source>
        <dbReference type="ARBA" id="ARBA00023098"/>
    </source>
</evidence>
<keyword evidence="3 12" id="KW-0444">Lipid biosynthesis</keyword>
<keyword evidence="2 12" id="KW-1003">Cell membrane</keyword>
<dbReference type="STRING" id="877455.Metbo_0516"/>
<evidence type="ECO:0000256" key="10">
    <source>
        <dbReference type="ARBA" id="ARBA00023209"/>
    </source>
</evidence>
<evidence type="ECO:0000256" key="11">
    <source>
        <dbReference type="ARBA" id="ARBA00023264"/>
    </source>
</evidence>
<dbReference type="Gene3D" id="1.10.357.140">
    <property type="entry name" value="UbiA prenyltransferase"/>
    <property type="match status" value="1"/>
</dbReference>
<keyword evidence="11 12" id="KW-1208">Phospholipid metabolism</keyword>
<evidence type="ECO:0000313" key="13">
    <source>
        <dbReference type="EMBL" id="ADZ08768.1"/>
    </source>
</evidence>
<dbReference type="Proteomes" id="UP000007490">
    <property type="component" value="Chromosome"/>
</dbReference>
<dbReference type="InterPro" id="IPR023547">
    <property type="entry name" value="DGGGP_synth"/>
</dbReference>
<feature type="transmembrane region" description="Helical" evidence="12">
    <location>
        <begin position="123"/>
        <end position="144"/>
    </location>
</feature>
<dbReference type="HOGENOM" id="CLU_073311_1_1_2"/>
<evidence type="ECO:0000256" key="6">
    <source>
        <dbReference type="ARBA" id="ARBA00022842"/>
    </source>
</evidence>
<dbReference type="EC" id="2.5.1.42" evidence="12"/>
<dbReference type="OrthoDB" id="11851at2157"/>
<comment type="similarity">
    <text evidence="12">Belongs to the UbiA prenyltransferase family. DGGGP synthase subfamily.</text>
</comment>
<proteinExistence type="inferred from homology"/>
<evidence type="ECO:0000256" key="3">
    <source>
        <dbReference type="ARBA" id="ARBA00022516"/>
    </source>
</evidence>
<keyword evidence="14" id="KW-1185">Reference proteome</keyword>
<dbReference type="Pfam" id="PF01040">
    <property type="entry name" value="UbiA"/>
    <property type="match status" value="1"/>
</dbReference>
<feature type="transmembrane region" description="Helical" evidence="12">
    <location>
        <begin position="32"/>
        <end position="51"/>
    </location>
</feature>
<evidence type="ECO:0000313" key="14">
    <source>
        <dbReference type="Proteomes" id="UP000007490"/>
    </source>
</evidence>
<dbReference type="PANTHER" id="PTHR42723:SF1">
    <property type="entry name" value="CHLOROPHYLL SYNTHASE, CHLOROPLASTIC"/>
    <property type="match status" value="1"/>
</dbReference>
<feature type="transmembrane region" description="Helical" evidence="12">
    <location>
        <begin position="95"/>
        <end position="116"/>
    </location>
</feature>
<reference evidence="14" key="1">
    <citation type="submission" date="2011-02" db="EMBL/GenBank/DDBJ databases">
        <title>Complete sequence of Methanobacterium sp. AL-21.</title>
        <authorList>
            <consortium name="US DOE Joint Genome Institute"/>
            <person name="Lucas S."/>
            <person name="Copeland A."/>
            <person name="Lapidus A."/>
            <person name="Cheng J.-F."/>
            <person name="Goodwin L."/>
            <person name="Pitluck S."/>
            <person name="Chertkov O."/>
            <person name="Detter J.C."/>
            <person name="Han C."/>
            <person name="Tapia R."/>
            <person name="Land M."/>
            <person name="Hauser L."/>
            <person name="Kyrpides N."/>
            <person name="Ivanova N."/>
            <person name="Mikhailova N."/>
            <person name="Pagani I."/>
            <person name="Cadillo-Quiroz H."/>
            <person name="Imachi H."/>
            <person name="Zinder S."/>
            <person name="Liu W."/>
            <person name="Woyke T."/>
        </authorList>
    </citation>
    <scope>NUCLEOTIDE SEQUENCE [LARGE SCALE GENOMIC DNA]</scope>
    <source>
        <strain evidence="14">AL-21</strain>
    </source>
</reference>
<dbReference type="PANTHER" id="PTHR42723">
    <property type="entry name" value="CHLOROPHYLL SYNTHASE"/>
    <property type="match status" value="1"/>
</dbReference>
<feature type="transmembrane region" description="Helical" evidence="12">
    <location>
        <begin position="220"/>
        <end position="238"/>
    </location>
</feature>
<dbReference type="GO" id="GO:0000287">
    <property type="term" value="F:magnesium ion binding"/>
    <property type="evidence" value="ECO:0007669"/>
    <property type="project" value="UniProtKB-UniRule"/>
</dbReference>
<reference evidence="13 14" key="2">
    <citation type="journal article" date="2014" name="Int. J. Syst. Evol. Microbiol.">
        <title>Methanobacterium paludis sp. nov. and a novel strain of Methanobacterium lacus isolated from northern peatlands.</title>
        <authorList>
            <person name="Cadillo-Quiroz H."/>
            <person name="Brauer S.L."/>
            <person name="Goodson N."/>
            <person name="Yavitt J.B."/>
            <person name="Zinder S.H."/>
        </authorList>
    </citation>
    <scope>NUCLEOTIDE SEQUENCE [LARGE SCALE GENOMIC DNA]</scope>
    <source>
        <strain evidence="13 14">AL-21</strain>
    </source>
</reference>
<dbReference type="EMBL" id="CP002551">
    <property type="protein sequence ID" value="ADZ08768.1"/>
    <property type="molecule type" value="Genomic_DNA"/>
</dbReference>
<dbReference type="NCBIfam" id="NF009523">
    <property type="entry name" value="PRK12884.1"/>
    <property type="match status" value="1"/>
</dbReference>
<comment type="pathway">
    <text evidence="12">Membrane lipid metabolism; glycerophospholipid metabolism.</text>
</comment>
<feature type="transmembrane region" description="Helical" evidence="12">
    <location>
        <begin position="72"/>
        <end position="89"/>
    </location>
</feature>
<keyword evidence="8 12" id="KW-0443">Lipid metabolism</keyword>
<keyword evidence="9 12" id="KW-0472">Membrane</keyword>
<dbReference type="CDD" id="cd13961">
    <property type="entry name" value="PT_UbiA_DGGGPS"/>
    <property type="match status" value="1"/>
</dbReference>
<evidence type="ECO:0000256" key="1">
    <source>
        <dbReference type="ARBA" id="ARBA00004651"/>
    </source>
</evidence>
<feature type="transmembrane region" description="Helical" evidence="12">
    <location>
        <begin position="258"/>
        <end position="278"/>
    </location>
</feature>
<comment type="catalytic activity">
    <reaction evidence="12">
        <text>sn-3-O-(geranylgeranyl)glycerol 1-phosphate + (2E,6E,10E)-geranylgeranyl diphosphate = 2,3-bis-O-(geranylgeranyl)-sn-glycerol 1-phosphate + diphosphate</text>
        <dbReference type="Rhea" id="RHEA:18109"/>
        <dbReference type="ChEBI" id="CHEBI:33019"/>
        <dbReference type="ChEBI" id="CHEBI:57677"/>
        <dbReference type="ChEBI" id="CHEBI:58756"/>
        <dbReference type="ChEBI" id="CHEBI:58837"/>
        <dbReference type="EC" id="2.5.1.42"/>
    </reaction>
</comment>
<dbReference type="GO" id="GO:0005886">
    <property type="term" value="C:plasma membrane"/>
    <property type="evidence" value="ECO:0007669"/>
    <property type="project" value="UniProtKB-SubCell"/>
</dbReference>
<evidence type="ECO:0000256" key="12">
    <source>
        <dbReference type="HAMAP-Rule" id="MF_01286"/>
    </source>
</evidence>
<keyword evidence="4 12" id="KW-0808">Transferase</keyword>
<dbReference type="eggNOG" id="arCOG00476">
    <property type="taxonomic scope" value="Archaea"/>
</dbReference>
<feature type="transmembrane region" description="Helical" evidence="12">
    <location>
        <begin position="196"/>
        <end position="214"/>
    </location>
</feature>
<dbReference type="GO" id="GO:0047295">
    <property type="term" value="F:geranylgeranylglycerol-phosphate geranylgeranyltransferase activity"/>
    <property type="evidence" value="ECO:0007669"/>
    <property type="project" value="UniProtKB-UniRule"/>
</dbReference>
<accession>F0T9M0</accession>
<dbReference type="UniPathway" id="UPA00940"/>
<organism evidence="13 14">
    <name type="scientific">Methanobacterium lacus (strain AL-21)</name>
    <dbReference type="NCBI Taxonomy" id="877455"/>
    <lineage>
        <taxon>Archaea</taxon>
        <taxon>Methanobacteriati</taxon>
        <taxon>Methanobacteriota</taxon>
        <taxon>Methanomada group</taxon>
        <taxon>Methanobacteria</taxon>
        <taxon>Methanobacteriales</taxon>
        <taxon>Methanobacteriaceae</taxon>
        <taxon>Methanobacterium</taxon>
    </lineage>
</organism>
<keyword evidence="5 12" id="KW-0812">Transmembrane</keyword>
<comment type="subcellular location">
    <subcellularLocation>
        <location evidence="1 12">Cell membrane</location>
        <topology evidence="1 12">Multi-pass membrane protein</topology>
    </subcellularLocation>
</comment>
<evidence type="ECO:0000256" key="5">
    <source>
        <dbReference type="ARBA" id="ARBA00022692"/>
    </source>
</evidence>
<keyword evidence="7 12" id="KW-1133">Transmembrane helix</keyword>
<dbReference type="AlphaFoldDB" id="F0T9M0"/>
<dbReference type="GeneID" id="10276961"/>
<dbReference type="InterPro" id="IPR044878">
    <property type="entry name" value="UbiA_sf"/>
</dbReference>
<dbReference type="KEGG" id="mel:Metbo_0516"/>
<dbReference type="InterPro" id="IPR000537">
    <property type="entry name" value="UbiA_prenyltransferase"/>
</dbReference>
<dbReference type="RefSeq" id="WP_013644119.1">
    <property type="nucleotide sequence ID" value="NC_015216.1"/>
</dbReference>
<evidence type="ECO:0000256" key="2">
    <source>
        <dbReference type="ARBA" id="ARBA00022475"/>
    </source>
</evidence>
<dbReference type="GO" id="GO:0046474">
    <property type="term" value="P:glycerophospholipid biosynthetic process"/>
    <property type="evidence" value="ECO:0007669"/>
    <property type="project" value="UniProtKB-UniRule"/>
</dbReference>
<feature type="transmembrane region" description="Helical" evidence="12">
    <location>
        <begin position="7"/>
        <end position="26"/>
    </location>
</feature>
<dbReference type="InterPro" id="IPR050475">
    <property type="entry name" value="Prenyltransferase_related"/>
</dbReference>
<dbReference type="Gene3D" id="1.20.120.1780">
    <property type="entry name" value="UbiA prenyltransferase"/>
    <property type="match status" value="1"/>
</dbReference>
<sequence>MNAYLEILRPFNALMGVVAVLLVALISGNFTLAVIVACVIVFIFTGAGNAINDYFDHKIDAINKPERPIPSGRIALKTALIYSISLFVISSIMAFIIGIVPGMIVVLSAVLMYLYAKRLKTSCLVGNLSIAFLTGLCFVFGGVVLNAVELSIILGVYAFLMTMAREIVKDMEDVEGDSIEGASTFPIKHGMRKSSILAAAFMLIASLTSPILYFIGIFNIIFLMVMLVAIYLFLSCAISTLRDQSVENTRKVSKQIKIGMGIVFMAFALGSPIVTNLLQI</sequence>
<evidence type="ECO:0000256" key="9">
    <source>
        <dbReference type="ARBA" id="ARBA00023136"/>
    </source>
</evidence>
<comment type="cofactor">
    <cofactor evidence="12">
        <name>Mg(2+)</name>
        <dbReference type="ChEBI" id="CHEBI:18420"/>
    </cofactor>
</comment>
<name>F0T9M0_METLA</name>